<proteinExistence type="predicted"/>
<protein>
    <submittedName>
        <fullName evidence="1">Uncharacterized protein</fullName>
    </submittedName>
</protein>
<evidence type="ECO:0000313" key="2">
    <source>
        <dbReference type="Proteomes" id="UP000214646"/>
    </source>
</evidence>
<organism evidence="1 2">
    <name type="scientific">Fimbriiglobus ruber</name>
    <dbReference type="NCBI Taxonomy" id="1908690"/>
    <lineage>
        <taxon>Bacteria</taxon>
        <taxon>Pseudomonadati</taxon>
        <taxon>Planctomycetota</taxon>
        <taxon>Planctomycetia</taxon>
        <taxon>Gemmatales</taxon>
        <taxon>Gemmataceae</taxon>
        <taxon>Fimbriiglobus</taxon>
    </lineage>
</organism>
<dbReference type="AlphaFoldDB" id="A0A225DW29"/>
<evidence type="ECO:0000313" key="1">
    <source>
        <dbReference type="EMBL" id="OWK41846.1"/>
    </source>
</evidence>
<dbReference type="Proteomes" id="UP000214646">
    <property type="component" value="Unassembled WGS sequence"/>
</dbReference>
<name>A0A225DW29_9BACT</name>
<gene>
    <name evidence="1" type="ORF">FRUB_03924</name>
</gene>
<keyword evidence="2" id="KW-1185">Reference proteome</keyword>
<reference evidence="2" key="1">
    <citation type="submission" date="2017-06" db="EMBL/GenBank/DDBJ databases">
        <title>Genome analysis of Fimbriiglobus ruber SP5, the first member of the order Planctomycetales with confirmed chitinolytic capability.</title>
        <authorList>
            <person name="Ravin N.V."/>
            <person name="Rakitin A.L."/>
            <person name="Ivanova A.A."/>
            <person name="Beletsky A.V."/>
            <person name="Kulichevskaya I.S."/>
            <person name="Mardanov A.V."/>
            <person name="Dedysh S.N."/>
        </authorList>
    </citation>
    <scope>NUCLEOTIDE SEQUENCE [LARGE SCALE GENOMIC DNA]</scope>
    <source>
        <strain evidence="2">SP5</strain>
    </source>
</reference>
<dbReference type="EMBL" id="NIDE01000005">
    <property type="protein sequence ID" value="OWK41846.1"/>
    <property type="molecule type" value="Genomic_DNA"/>
</dbReference>
<accession>A0A225DW29</accession>
<sequence>MPILADALQDAGCGDEKLLSHCRGPGPHVRSCWVVDLVLGKQ</sequence>
<comment type="caution">
    <text evidence="1">The sequence shown here is derived from an EMBL/GenBank/DDBJ whole genome shotgun (WGS) entry which is preliminary data.</text>
</comment>